<keyword evidence="2" id="KW-1185">Reference proteome</keyword>
<proteinExistence type="predicted"/>
<evidence type="ECO:0000313" key="1">
    <source>
        <dbReference type="EMBL" id="MDO1451834.1"/>
    </source>
</evidence>
<gene>
    <name evidence="1" type="ORF">Q0590_36530</name>
</gene>
<evidence type="ECO:0008006" key="3">
    <source>
        <dbReference type="Google" id="ProtNLM"/>
    </source>
</evidence>
<accession>A0ABT8RIM8</accession>
<organism evidence="1 2">
    <name type="scientific">Rhodocytophaga aerolata</name>
    <dbReference type="NCBI Taxonomy" id="455078"/>
    <lineage>
        <taxon>Bacteria</taxon>
        <taxon>Pseudomonadati</taxon>
        <taxon>Bacteroidota</taxon>
        <taxon>Cytophagia</taxon>
        <taxon>Cytophagales</taxon>
        <taxon>Rhodocytophagaceae</taxon>
        <taxon>Rhodocytophaga</taxon>
    </lineage>
</organism>
<reference evidence="1" key="1">
    <citation type="submission" date="2023-07" db="EMBL/GenBank/DDBJ databases">
        <title>The genome sequence of Rhodocytophaga aerolata KACC 12507.</title>
        <authorList>
            <person name="Zhang X."/>
        </authorList>
    </citation>
    <scope>NUCLEOTIDE SEQUENCE</scope>
    <source>
        <strain evidence="1">KACC 12507</strain>
    </source>
</reference>
<name>A0ABT8RIM8_9BACT</name>
<comment type="caution">
    <text evidence="1">The sequence shown here is derived from an EMBL/GenBank/DDBJ whole genome shotgun (WGS) entry which is preliminary data.</text>
</comment>
<dbReference type="EMBL" id="JAUKPO010000101">
    <property type="protein sequence ID" value="MDO1451834.1"/>
    <property type="molecule type" value="Genomic_DNA"/>
</dbReference>
<dbReference type="Proteomes" id="UP001168528">
    <property type="component" value="Unassembled WGS sequence"/>
</dbReference>
<dbReference type="RefSeq" id="WP_302042629.1">
    <property type="nucleotide sequence ID" value="NZ_JAUKPO010000101.1"/>
</dbReference>
<dbReference type="PROSITE" id="PS51257">
    <property type="entry name" value="PROKAR_LIPOPROTEIN"/>
    <property type="match status" value="1"/>
</dbReference>
<evidence type="ECO:0000313" key="2">
    <source>
        <dbReference type="Proteomes" id="UP001168528"/>
    </source>
</evidence>
<sequence length="172" mass="20304">MKKFMVILPFLLLVSCSYYEDGPIVSLRNPEKAVDGDWKVTSYTVNGSDSMWVIKELHLDGKWNLHFIEHKPAASYIDLPRFSVISYSADKSVKYTYYGKYKGNDKRSEPELGFSFDDYGIDTAYTDIDRQMSLQMPLQWVNWEITRLTGKKQMWLEIDHDGKHYELRFKEY</sequence>
<protein>
    <recommendedName>
        <fullName evidence="3">Lipocalin-like domain-containing protein</fullName>
    </recommendedName>
</protein>